<accession>A0ABU9GLY9</accession>
<dbReference type="EMBL" id="JBAKAZ010000003">
    <property type="protein sequence ID" value="MEL0628259.1"/>
    <property type="molecule type" value="Genomic_DNA"/>
</dbReference>
<sequence>MQTYRTSAQWQQLFQQRSHFSGTNVEFCEHHNVSITTYYKQRTLLTEGLPKTPLPTQTPRPTASRFVQVKQTTEISAQTHQNNIHFDTRTGQLTLPVDLATTDIVAIVKGLAV</sequence>
<protein>
    <submittedName>
        <fullName evidence="1">IS66 family insertion sequence element accessory protein TnpB</fullName>
    </submittedName>
</protein>
<evidence type="ECO:0000313" key="2">
    <source>
        <dbReference type="Proteomes" id="UP001369082"/>
    </source>
</evidence>
<reference evidence="1 2" key="1">
    <citation type="submission" date="2024-02" db="EMBL/GenBank/DDBJ databases">
        <title>Bacteria isolated from the canopy kelp, Nereocystis luetkeana.</title>
        <authorList>
            <person name="Pfister C.A."/>
            <person name="Younker I.T."/>
            <person name="Light S.H."/>
        </authorList>
    </citation>
    <scope>NUCLEOTIDE SEQUENCE [LARGE SCALE GENOMIC DNA]</scope>
    <source>
        <strain evidence="1 2">TI.1.05</strain>
    </source>
</reference>
<evidence type="ECO:0000313" key="1">
    <source>
        <dbReference type="EMBL" id="MEL0628259.1"/>
    </source>
</evidence>
<name>A0ABU9GLY9_9GAMM</name>
<proteinExistence type="predicted"/>
<gene>
    <name evidence="1" type="ORF">V6256_01445</name>
</gene>
<comment type="caution">
    <text evidence="1">The sequence shown here is derived from an EMBL/GenBank/DDBJ whole genome shotgun (WGS) entry which is preliminary data.</text>
</comment>
<organism evidence="1 2">
    <name type="scientific">Psychromonas aquatilis</name>
    <dbReference type="NCBI Taxonomy" id="2005072"/>
    <lineage>
        <taxon>Bacteria</taxon>
        <taxon>Pseudomonadati</taxon>
        <taxon>Pseudomonadota</taxon>
        <taxon>Gammaproteobacteria</taxon>
        <taxon>Alteromonadales</taxon>
        <taxon>Psychromonadaceae</taxon>
        <taxon>Psychromonas</taxon>
    </lineage>
</organism>
<dbReference type="RefSeq" id="WP_341596208.1">
    <property type="nucleotide sequence ID" value="NZ_JBAKAZ010000003.1"/>
</dbReference>
<keyword evidence="2" id="KW-1185">Reference proteome</keyword>
<dbReference type="Proteomes" id="UP001369082">
    <property type="component" value="Unassembled WGS sequence"/>
</dbReference>